<evidence type="ECO:0008006" key="4">
    <source>
        <dbReference type="Google" id="ProtNLM"/>
    </source>
</evidence>
<reference evidence="2 3" key="1">
    <citation type="journal article" date="2020" name="Insects">
        <title>Bacteria Belonging to Pseudomonas typographi sp. nov. from the Bark Beetle Ips typographus Have Genomic Potential to Aid in the Host Ecology.</title>
        <authorList>
            <person name="Peral-Aranega E."/>
            <person name="Saati-Santamaria Z."/>
            <person name="Kolarik M."/>
            <person name="Rivas R."/>
            <person name="Garcia-Fraile P."/>
        </authorList>
    </citation>
    <scope>NUCLEOTIDE SEQUENCE [LARGE SCALE GENOMIC DNA]</scope>
    <source>
        <strain evidence="2 3">CA3A</strain>
    </source>
</reference>
<evidence type="ECO:0000256" key="1">
    <source>
        <dbReference type="SAM" id="SignalP"/>
    </source>
</evidence>
<evidence type="ECO:0000313" key="2">
    <source>
        <dbReference type="EMBL" id="MBD1602101.1"/>
    </source>
</evidence>
<keyword evidence="1" id="KW-0732">Signal</keyword>
<evidence type="ECO:0000313" key="3">
    <source>
        <dbReference type="Proteomes" id="UP000805841"/>
    </source>
</evidence>
<keyword evidence="3" id="KW-1185">Reference proteome</keyword>
<feature type="signal peptide" evidence="1">
    <location>
        <begin position="1"/>
        <end position="20"/>
    </location>
</feature>
<gene>
    <name evidence="2" type="ORF">HAQ05_25815</name>
</gene>
<protein>
    <recommendedName>
        <fullName evidence="4">Lipoprotein</fullName>
    </recommendedName>
</protein>
<dbReference type="EMBL" id="JAAOCA010000051">
    <property type="protein sequence ID" value="MBD1602101.1"/>
    <property type="molecule type" value="Genomic_DNA"/>
</dbReference>
<dbReference type="PROSITE" id="PS51257">
    <property type="entry name" value="PROKAR_LIPOPROTEIN"/>
    <property type="match status" value="1"/>
</dbReference>
<feature type="chain" id="PRO_5046186816" description="Lipoprotein" evidence="1">
    <location>
        <begin position="21"/>
        <end position="94"/>
    </location>
</feature>
<sequence length="94" mass="10060">MKSNSFWKAVPIALTAALLAACGNSVEGTYTMVKGPVKGVKLTLGKNTFSMNSGASGNYEVSGDNVIFTGYTFAGTMHLEGKDLVNENFRFNRD</sequence>
<proteinExistence type="predicted"/>
<dbReference type="Proteomes" id="UP000805841">
    <property type="component" value="Unassembled WGS sequence"/>
</dbReference>
<name>A0ABR7Z973_9PSED</name>
<organism evidence="2 3">
    <name type="scientific">Pseudomonas typographi</name>
    <dbReference type="NCBI Taxonomy" id="2715964"/>
    <lineage>
        <taxon>Bacteria</taxon>
        <taxon>Pseudomonadati</taxon>
        <taxon>Pseudomonadota</taxon>
        <taxon>Gammaproteobacteria</taxon>
        <taxon>Pseudomonadales</taxon>
        <taxon>Pseudomonadaceae</taxon>
        <taxon>Pseudomonas</taxon>
    </lineage>
</organism>
<comment type="caution">
    <text evidence="2">The sequence shown here is derived from an EMBL/GenBank/DDBJ whole genome shotgun (WGS) entry which is preliminary data.</text>
</comment>
<accession>A0ABR7Z973</accession>
<dbReference type="RefSeq" id="WP_190426560.1">
    <property type="nucleotide sequence ID" value="NZ_JAAOCA010000051.1"/>
</dbReference>